<accession>K6ZQM2</accession>
<comment type="caution">
    <text evidence="1">The sequence shown here is derived from an EMBL/GenBank/DDBJ whole genome shotgun (WGS) entry which is preliminary data.</text>
</comment>
<dbReference type="RefSeq" id="WP_007104370.1">
    <property type="nucleotide sequence ID" value="NZ_BAER01000041.1"/>
</dbReference>
<evidence type="ECO:0000313" key="1">
    <source>
        <dbReference type="EMBL" id="GAC32582.1"/>
    </source>
</evidence>
<sequence>MKLSSSEQEKMALEHQAAKIFMAAYEHDSGLEIRHLWHNRPSKPDVSCRLEGKRLDMEIAHLYGTELEAKQILGRDLNEGTCLELRNLDIVTQPDERLLKALNRILANKSQKQYRSQRVWLVIRNAHPAWDRAQIEALRDKIDVPPTHPFEQIWMVGDWAGESGIIKLFPCAIH</sequence>
<proteinExistence type="predicted"/>
<dbReference type="STRING" id="1129793.GPLA_1668"/>
<reference evidence="2" key="1">
    <citation type="journal article" date="2014" name="Environ. Microbiol.">
        <title>Comparative genomics of the marine bacterial genus Glaciecola reveals the high degree of genomic diversity and genomic characteristic for cold adaptation.</title>
        <authorList>
            <person name="Qin Q.L."/>
            <person name="Xie B.B."/>
            <person name="Yu Y."/>
            <person name="Shu Y.L."/>
            <person name="Rong J.C."/>
            <person name="Zhang Y.J."/>
            <person name="Zhao D.L."/>
            <person name="Chen X.L."/>
            <person name="Zhang X.Y."/>
            <person name="Chen B."/>
            <person name="Zhou B.C."/>
            <person name="Zhang Y.Z."/>
        </authorList>
    </citation>
    <scope>NUCLEOTIDE SEQUENCE [LARGE SCALE GENOMIC DNA]</scope>
    <source>
        <strain evidence="2">LMG 21857</strain>
    </source>
</reference>
<dbReference type="AlphaFoldDB" id="K6ZQM2"/>
<dbReference type="EMBL" id="BAER01000041">
    <property type="protein sequence ID" value="GAC32582.1"/>
    <property type="molecule type" value="Genomic_DNA"/>
</dbReference>
<name>K6ZQM2_9ALTE</name>
<keyword evidence="2" id="KW-1185">Reference proteome</keyword>
<protein>
    <submittedName>
        <fullName evidence="1">Uncharacterized protein</fullName>
    </submittedName>
</protein>
<organism evidence="1 2">
    <name type="scientific">Paraglaciecola polaris LMG 21857</name>
    <dbReference type="NCBI Taxonomy" id="1129793"/>
    <lineage>
        <taxon>Bacteria</taxon>
        <taxon>Pseudomonadati</taxon>
        <taxon>Pseudomonadota</taxon>
        <taxon>Gammaproteobacteria</taxon>
        <taxon>Alteromonadales</taxon>
        <taxon>Alteromonadaceae</taxon>
        <taxon>Paraglaciecola</taxon>
    </lineage>
</organism>
<gene>
    <name evidence="1" type="ORF">GPLA_1668</name>
</gene>
<dbReference type="Proteomes" id="UP000006322">
    <property type="component" value="Unassembled WGS sequence"/>
</dbReference>
<evidence type="ECO:0000313" key="2">
    <source>
        <dbReference type="Proteomes" id="UP000006322"/>
    </source>
</evidence>